<feature type="compositionally biased region" description="Basic residues" evidence="1">
    <location>
        <begin position="770"/>
        <end position="780"/>
    </location>
</feature>
<proteinExistence type="predicted"/>
<dbReference type="AlphaFoldDB" id="A0A060XMX9"/>
<feature type="region of interest" description="Disordered" evidence="1">
    <location>
        <begin position="280"/>
        <end position="371"/>
    </location>
</feature>
<dbReference type="EMBL" id="FR905687">
    <property type="protein sequence ID" value="CDQ80968.1"/>
    <property type="molecule type" value="Genomic_DNA"/>
</dbReference>
<dbReference type="Pfam" id="PF15996">
    <property type="entry name" value="PNISR"/>
    <property type="match status" value="1"/>
</dbReference>
<reference evidence="2" key="2">
    <citation type="submission" date="2014-03" db="EMBL/GenBank/DDBJ databases">
        <authorList>
            <person name="Genoscope - CEA"/>
        </authorList>
    </citation>
    <scope>NUCLEOTIDE SEQUENCE</scope>
</reference>
<feature type="compositionally biased region" description="Basic and acidic residues" evidence="1">
    <location>
        <begin position="463"/>
        <end position="501"/>
    </location>
</feature>
<organism evidence="2 3">
    <name type="scientific">Oncorhynchus mykiss</name>
    <name type="common">Rainbow trout</name>
    <name type="synonym">Salmo gairdneri</name>
    <dbReference type="NCBI Taxonomy" id="8022"/>
    <lineage>
        <taxon>Eukaryota</taxon>
        <taxon>Metazoa</taxon>
        <taxon>Chordata</taxon>
        <taxon>Craniata</taxon>
        <taxon>Vertebrata</taxon>
        <taxon>Euteleostomi</taxon>
        <taxon>Actinopterygii</taxon>
        <taxon>Neopterygii</taxon>
        <taxon>Teleostei</taxon>
        <taxon>Protacanthopterygii</taxon>
        <taxon>Salmoniformes</taxon>
        <taxon>Salmonidae</taxon>
        <taxon>Salmoninae</taxon>
        <taxon>Oncorhynchus</taxon>
    </lineage>
</organism>
<feature type="compositionally biased region" description="Polar residues" evidence="1">
    <location>
        <begin position="634"/>
        <end position="645"/>
    </location>
</feature>
<evidence type="ECO:0000313" key="2">
    <source>
        <dbReference type="EMBL" id="CDQ80968.1"/>
    </source>
</evidence>
<evidence type="ECO:0000256" key="1">
    <source>
        <dbReference type="SAM" id="MobiDB-lite"/>
    </source>
</evidence>
<dbReference type="STRING" id="8022.A0A060XMX9"/>
<name>A0A060XMX9_ONCMY</name>
<feature type="region of interest" description="Disordered" evidence="1">
    <location>
        <begin position="423"/>
        <end position="842"/>
    </location>
</feature>
<gene>
    <name evidence="2" type="ORF">GSONMT00020752001</name>
</gene>
<evidence type="ECO:0008006" key="4">
    <source>
        <dbReference type="Google" id="ProtNLM"/>
    </source>
</evidence>
<feature type="compositionally biased region" description="Low complexity" evidence="1">
    <location>
        <begin position="707"/>
        <end position="717"/>
    </location>
</feature>
<feature type="compositionally biased region" description="Basic and acidic residues" evidence="1">
    <location>
        <begin position="751"/>
        <end position="764"/>
    </location>
</feature>
<sequence length="842" mass="92390">MWDQGGQPWPQWPMNQQQWMQSFQHQQDPSQVDWAALAQAWIAQKESTGPSVDQQNIHPNGQDIPGMDPVMPNNHGSFQGDANFGRLWQPEWGMHGQPPPPPPPIDQVWIPPGTGPMGTGPMDVVAPSEDSNSQDSLEFSEGHHRVYPQNSHGFGGQPDNYAMNPMAINQFDYQHGAVATYGPTSTGFHPPYWQQGPPQNRRDRPPGFRDRQRSPIQIPKQDAPAAALGEHLHQHLAFPGTQENRHAHTASNDLALLSDAVKRRTLPAWIREGLEKMDREKQKKLEKERMEKQRAEMAKDEDKESDAVDEGGDGPRLPRKSKFDSDDEEGDEEEREDEDRVLTRKQELASRSPSPPLEDQSEPEMTEEERGFQLMIVTKTLLTEILLEVTNEEIQTVAKETHRKATKAPAKQLAQSSALTSLIGIGGLGDYGSDLSEDEEEHSAQASESSDTDEEELHHRIREKIDAFRRKERELQERQAQEAQHAREMALDRVSRERGDYDEGQLESLHKQEVREREAEPTAERRRSRSEPEVSNEVRQVGRGKERGIVRGTSGSPSNGRSSSSHSSSSSASSQSSSFSSSSSASSRSSSPSSSPRRKRRRSRSSSHRARDVTGSAAATRPGRGGRAVGTTAQSALPATGTAATLESEGSAGEARAGPRTGPAAARAGTRRGTETGRGVGSAGTVTAAARAGTRRGTETGRGAGTAGTVTAASTSRKPPARIGTGRKTRDREVSSVVAEESNGKSKKRKESSDHTDPQGDKHSHQGSKASKKGSAKSSKRYSDSESSRSQTPELSKEKKSKKSKRSRSRSTEKSHKSGKKASRKNKSKSRSRSTSPARRRR</sequence>
<dbReference type="PaxDb" id="8022-A0A060XMX9"/>
<feature type="region of interest" description="Disordered" evidence="1">
    <location>
        <begin position="186"/>
        <end position="214"/>
    </location>
</feature>
<feature type="compositionally biased region" description="Basic and acidic residues" evidence="1">
    <location>
        <begin position="338"/>
        <end position="348"/>
    </location>
</feature>
<protein>
    <recommendedName>
        <fullName evidence="4">PNN-interacting serine/arginine-rich protein</fullName>
    </recommendedName>
</protein>
<feature type="compositionally biased region" description="Basic residues" evidence="1">
    <location>
        <begin position="817"/>
        <end position="842"/>
    </location>
</feature>
<feature type="compositionally biased region" description="Polar residues" evidence="1">
    <location>
        <begin position="46"/>
        <end position="59"/>
    </location>
</feature>
<dbReference type="PANTHER" id="PTHR31518">
    <property type="entry name" value="ARGININE/SERINE-RICH PROTEIN PNISR"/>
    <property type="match status" value="1"/>
</dbReference>
<accession>A0A060XMX9</accession>
<feature type="compositionally biased region" description="Acidic residues" evidence="1">
    <location>
        <begin position="325"/>
        <end position="337"/>
    </location>
</feature>
<dbReference type="InterPro" id="IPR031937">
    <property type="entry name" value="PNISR"/>
</dbReference>
<dbReference type="Proteomes" id="UP000193380">
    <property type="component" value="Unassembled WGS sequence"/>
</dbReference>
<feature type="compositionally biased region" description="Basic residues" evidence="1">
    <location>
        <begin position="596"/>
        <end position="608"/>
    </location>
</feature>
<feature type="compositionally biased region" description="Basic and acidic residues" evidence="1">
    <location>
        <begin position="508"/>
        <end position="532"/>
    </location>
</feature>
<feature type="compositionally biased region" description="Basic and acidic residues" evidence="1">
    <location>
        <begin position="200"/>
        <end position="213"/>
    </location>
</feature>
<feature type="compositionally biased region" description="Basic and acidic residues" evidence="1">
    <location>
        <begin position="280"/>
        <end position="306"/>
    </location>
</feature>
<reference evidence="2" key="1">
    <citation type="journal article" date="2014" name="Nat. Commun.">
        <title>The rainbow trout genome provides novel insights into evolution after whole-genome duplication in vertebrates.</title>
        <authorList>
            <person name="Berthelot C."/>
            <person name="Brunet F."/>
            <person name="Chalopin D."/>
            <person name="Juanchich A."/>
            <person name="Bernard M."/>
            <person name="Noel B."/>
            <person name="Bento P."/>
            <person name="Da Silva C."/>
            <person name="Labadie K."/>
            <person name="Alberti A."/>
            <person name="Aury J.M."/>
            <person name="Louis A."/>
            <person name="Dehais P."/>
            <person name="Bardou P."/>
            <person name="Montfort J."/>
            <person name="Klopp C."/>
            <person name="Cabau C."/>
            <person name="Gaspin C."/>
            <person name="Thorgaard G.H."/>
            <person name="Boussaha M."/>
            <person name="Quillet E."/>
            <person name="Guyomard R."/>
            <person name="Galiana D."/>
            <person name="Bobe J."/>
            <person name="Volff J.N."/>
            <person name="Genet C."/>
            <person name="Wincker P."/>
            <person name="Jaillon O."/>
            <person name="Roest Crollius H."/>
            <person name="Guiguen Y."/>
        </authorList>
    </citation>
    <scope>NUCLEOTIDE SEQUENCE [LARGE SCALE GENOMIC DNA]</scope>
</reference>
<feature type="compositionally biased region" description="Basic residues" evidence="1">
    <location>
        <begin position="799"/>
        <end position="809"/>
    </location>
</feature>
<feature type="compositionally biased region" description="Low complexity" evidence="1">
    <location>
        <begin position="554"/>
        <end position="595"/>
    </location>
</feature>
<feature type="compositionally biased region" description="Low complexity" evidence="1">
    <location>
        <begin position="652"/>
        <end position="668"/>
    </location>
</feature>
<evidence type="ECO:0000313" key="3">
    <source>
        <dbReference type="Proteomes" id="UP000193380"/>
    </source>
</evidence>
<feature type="region of interest" description="Disordered" evidence="1">
    <location>
        <begin position="46"/>
        <end position="67"/>
    </location>
</feature>
<feature type="compositionally biased region" description="Low complexity" evidence="1">
    <location>
        <begin position="683"/>
        <end position="692"/>
    </location>
</feature>